<dbReference type="GO" id="GO:0010468">
    <property type="term" value="P:regulation of gene expression"/>
    <property type="evidence" value="ECO:0007669"/>
    <property type="project" value="TreeGrafter"/>
</dbReference>
<feature type="domain" description="C2H2-type" evidence="14">
    <location>
        <begin position="468"/>
        <end position="495"/>
    </location>
</feature>
<feature type="compositionally biased region" description="Polar residues" evidence="13">
    <location>
        <begin position="212"/>
        <end position="233"/>
    </location>
</feature>
<dbReference type="Proteomes" id="UP001152798">
    <property type="component" value="Chromosome 3"/>
</dbReference>
<keyword evidence="6 12" id="KW-0862">Zinc</keyword>
<comment type="subcellular location">
    <subcellularLocation>
        <location evidence="1">Nucleus</location>
    </subcellularLocation>
</comment>
<dbReference type="SUPFAM" id="SSF57716">
    <property type="entry name" value="Glucocorticoid receptor-like (DNA-binding domain)"/>
    <property type="match status" value="1"/>
</dbReference>
<sequence length="542" mass="61423">MLIEMSGYRRVNYYELCRLCTSSEGNKTHIFKDEGRKLQLTTKIQACLRLQVSEEDSLPKIICNLCLEKLEGFFDFRTSCVKAEGMLESYATALRFNSDFKKEGKVYVRDVSYSKDGFEDDSINRLDVVPAALPTQEIHVQLQPATPLKVSSKPQTLTSIPVPVSIDSLSSLVQAAAIQIVSQHDNDDARLHQYKVQMQPNADTATHGDHNYSFQTPIQNSQITKQNQTLSSKNMKSASTQMDDHISNAVQEVEVENDSLQSAITFTTNNSGQDVLLHFGLTKDKDDQLYQHTEENDSRTSMVHIREFLKMKPDEEITDEECDDKCENCGKQFSSEEDRINHSTTCTVDEKIINSYICDSCGKLFKRKEHLFQHKKLHTGERPFVCGHCGKTFSRKEHLVRHSVSHTGQKQYSCDLCGKSFGRKDNVRKHRKTHSLAGPFVCETCGKQFVVKPYFLMHKASHEDDPPHRCDVCQRTFSTKQYLLTHKLKHKEAPNTSTTASLSLPQRSFQVVTTASSPIPNLVCSSTSPTRVADTYKRISLT</sequence>
<evidence type="ECO:0000256" key="10">
    <source>
        <dbReference type="ARBA" id="ARBA00023242"/>
    </source>
</evidence>
<dbReference type="SMART" id="SM00355">
    <property type="entry name" value="ZnF_C2H2"/>
    <property type="match status" value="5"/>
</dbReference>
<dbReference type="FunFam" id="3.30.160.60:FF:000045">
    <property type="entry name" value="ZFP69 zinc finger protein B"/>
    <property type="match status" value="1"/>
</dbReference>
<dbReference type="SMART" id="SM00868">
    <property type="entry name" value="zf-AD"/>
    <property type="match status" value="1"/>
</dbReference>
<dbReference type="Pfam" id="PF07776">
    <property type="entry name" value="zf-AD"/>
    <property type="match status" value="1"/>
</dbReference>
<evidence type="ECO:0000256" key="2">
    <source>
        <dbReference type="ARBA" id="ARBA00006991"/>
    </source>
</evidence>
<dbReference type="GO" id="GO:0005634">
    <property type="term" value="C:nucleus"/>
    <property type="evidence" value="ECO:0007669"/>
    <property type="project" value="UniProtKB-SubCell"/>
</dbReference>
<accession>A0A9P0H5W3</accession>
<evidence type="ECO:0000313" key="16">
    <source>
        <dbReference type="EMBL" id="CAH1395957.1"/>
    </source>
</evidence>
<dbReference type="PANTHER" id="PTHR16515">
    <property type="entry name" value="PR DOMAIN ZINC FINGER PROTEIN"/>
    <property type="match status" value="1"/>
</dbReference>
<keyword evidence="5 11" id="KW-0863">Zinc-finger</keyword>
<feature type="binding site" evidence="12">
    <location>
        <position position="20"/>
    </location>
    <ligand>
        <name>Zn(2+)</name>
        <dbReference type="ChEBI" id="CHEBI:29105"/>
    </ligand>
</feature>
<dbReference type="InterPro" id="IPR050331">
    <property type="entry name" value="Zinc_finger"/>
</dbReference>
<feature type="domain" description="C2H2-type" evidence="14">
    <location>
        <begin position="440"/>
        <end position="467"/>
    </location>
</feature>
<dbReference type="PROSITE" id="PS00028">
    <property type="entry name" value="ZINC_FINGER_C2H2_1"/>
    <property type="match status" value="5"/>
</dbReference>
<dbReference type="FunFam" id="3.30.160.60:FF:000414">
    <property type="entry name" value="Zinc finger protein 398"/>
    <property type="match status" value="1"/>
</dbReference>
<evidence type="ECO:0000256" key="12">
    <source>
        <dbReference type="PROSITE-ProRule" id="PRU01263"/>
    </source>
</evidence>
<dbReference type="PROSITE" id="PS50157">
    <property type="entry name" value="ZINC_FINGER_C2H2_2"/>
    <property type="match status" value="5"/>
</dbReference>
<dbReference type="PANTHER" id="PTHR16515:SF66">
    <property type="entry name" value="C2H2-TYPE DOMAIN-CONTAINING PROTEIN"/>
    <property type="match status" value="1"/>
</dbReference>
<keyword evidence="17" id="KW-1185">Reference proteome</keyword>
<dbReference type="Gene3D" id="3.40.1800.20">
    <property type="match status" value="1"/>
</dbReference>
<dbReference type="PROSITE" id="PS51915">
    <property type="entry name" value="ZAD"/>
    <property type="match status" value="1"/>
</dbReference>
<evidence type="ECO:0000256" key="1">
    <source>
        <dbReference type="ARBA" id="ARBA00004123"/>
    </source>
</evidence>
<evidence type="ECO:0000256" key="6">
    <source>
        <dbReference type="ARBA" id="ARBA00022833"/>
    </source>
</evidence>
<dbReference type="Gene3D" id="3.30.160.60">
    <property type="entry name" value="Classic Zinc Finger"/>
    <property type="match status" value="4"/>
</dbReference>
<keyword evidence="7" id="KW-0805">Transcription regulation</keyword>
<dbReference type="SUPFAM" id="SSF57667">
    <property type="entry name" value="beta-beta-alpha zinc fingers"/>
    <property type="match status" value="3"/>
</dbReference>
<keyword evidence="10" id="KW-0539">Nucleus</keyword>
<feature type="region of interest" description="Disordered" evidence="13">
    <location>
        <begin position="202"/>
        <end position="233"/>
    </location>
</feature>
<evidence type="ECO:0000256" key="4">
    <source>
        <dbReference type="ARBA" id="ARBA00022737"/>
    </source>
</evidence>
<dbReference type="GO" id="GO:0003677">
    <property type="term" value="F:DNA binding"/>
    <property type="evidence" value="ECO:0007669"/>
    <property type="project" value="UniProtKB-KW"/>
</dbReference>
<evidence type="ECO:0000256" key="3">
    <source>
        <dbReference type="ARBA" id="ARBA00022723"/>
    </source>
</evidence>
<feature type="binding site" evidence="12">
    <location>
        <position position="66"/>
    </location>
    <ligand>
        <name>Zn(2+)</name>
        <dbReference type="ChEBI" id="CHEBI:29105"/>
    </ligand>
</feature>
<dbReference type="AlphaFoldDB" id="A0A9P0H5W3"/>
<feature type="binding site" evidence="12">
    <location>
        <position position="17"/>
    </location>
    <ligand>
        <name>Zn(2+)</name>
        <dbReference type="ChEBI" id="CHEBI:29105"/>
    </ligand>
</feature>
<dbReference type="Pfam" id="PF00096">
    <property type="entry name" value="zf-C2H2"/>
    <property type="match status" value="3"/>
</dbReference>
<dbReference type="EMBL" id="OV725079">
    <property type="protein sequence ID" value="CAH1395957.1"/>
    <property type="molecule type" value="Genomic_DNA"/>
</dbReference>
<feature type="domain" description="C2H2-type" evidence="14">
    <location>
        <begin position="412"/>
        <end position="439"/>
    </location>
</feature>
<dbReference type="FunFam" id="3.30.160.60:FF:002737">
    <property type="entry name" value="AGAP008430-PA"/>
    <property type="match status" value="1"/>
</dbReference>
<feature type="domain" description="ZAD" evidence="15">
    <location>
        <begin position="15"/>
        <end position="90"/>
    </location>
</feature>
<keyword evidence="3 12" id="KW-0479">Metal-binding</keyword>
<evidence type="ECO:0000256" key="8">
    <source>
        <dbReference type="ARBA" id="ARBA00023125"/>
    </source>
</evidence>
<feature type="domain" description="C2H2-type" evidence="14">
    <location>
        <begin position="356"/>
        <end position="383"/>
    </location>
</feature>
<proteinExistence type="inferred from homology"/>
<evidence type="ECO:0000259" key="14">
    <source>
        <dbReference type="PROSITE" id="PS50157"/>
    </source>
</evidence>
<dbReference type="OrthoDB" id="654211at2759"/>
<evidence type="ECO:0000259" key="15">
    <source>
        <dbReference type="PROSITE" id="PS51915"/>
    </source>
</evidence>
<feature type="domain" description="C2H2-type" evidence="14">
    <location>
        <begin position="384"/>
        <end position="411"/>
    </location>
</feature>
<evidence type="ECO:0000256" key="11">
    <source>
        <dbReference type="PROSITE-ProRule" id="PRU00042"/>
    </source>
</evidence>
<reference evidence="16" key="1">
    <citation type="submission" date="2022-01" db="EMBL/GenBank/DDBJ databases">
        <authorList>
            <person name="King R."/>
        </authorList>
    </citation>
    <scope>NUCLEOTIDE SEQUENCE</scope>
</reference>
<organism evidence="16 17">
    <name type="scientific">Nezara viridula</name>
    <name type="common">Southern green stink bug</name>
    <name type="synonym">Cimex viridulus</name>
    <dbReference type="NCBI Taxonomy" id="85310"/>
    <lineage>
        <taxon>Eukaryota</taxon>
        <taxon>Metazoa</taxon>
        <taxon>Ecdysozoa</taxon>
        <taxon>Arthropoda</taxon>
        <taxon>Hexapoda</taxon>
        <taxon>Insecta</taxon>
        <taxon>Pterygota</taxon>
        <taxon>Neoptera</taxon>
        <taxon>Paraneoptera</taxon>
        <taxon>Hemiptera</taxon>
        <taxon>Heteroptera</taxon>
        <taxon>Panheteroptera</taxon>
        <taxon>Pentatomomorpha</taxon>
        <taxon>Pentatomoidea</taxon>
        <taxon>Pentatomidae</taxon>
        <taxon>Pentatominae</taxon>
        <taxon>Nezara</taxon>
    </lineage>
</organism>
<evidence type="ECO:0000256" key="7">
    <source>
        <dbReference type="ARBA" id="ARBA00023015"/>
    </source>
</evidence>
<comment type="similarity">
    <text evidence="2">Belongs to the krueppel C2H2-type zinc-finger protein family.</text>
</comment>
<keyword evidence="8" id="KW-0238">DNA-binding</keyword>
<evidence type="ECO:0000256" key="5">
    <source>
        <dbReference type="ARBA" id="ARBA00022771"/>
    </source>
</evidence>
<dbReference type="InterPro" id="IPR012934">
    <property type="entry name" value="Znf_AD"/>
</dbReference>
<protein>
    <submittedName>
        <fullName evidence="16">Uncharacterized protein</fullName>
    </submittedName>
</protein>
<gene>
    <name evidence="16" type="ORF">NEZAVI_LOCUS6124</name>
</gene>
<keyword evidence="9" id="KW-0804">Transcription</keyword>
<evidence type="ECO:0000256" key="9">
    <source>
        <dbReference type="ARBA" id="ARBA00023163"/>
    </source>
</evidence>
<dbReference type="GO" id="GO:0008270">
    <property type="term" value="F:zinc ion binding"/>
    <property type="evidence" value="ECO:0007669"/>
    <property type="project" value="UniProtKB-UniRule"/>
</dbReference>
<dbReference type="InterPro" id="IPR036236">
    <property type="entry name" value="Znf_C2H2_sf"/>
</dbReference>
<dbReference type="Pfam" id="PF13912">
    <property type="entry name" value="zf-C2H2_6"/>
    <property type="match status" value="1"/>
</dbReference>
<dbReference type="InterPro" id="IPR013087">
    <property type="entry name" value="Znf_C2H2_type"/>
</dbReference>
<feature type="binding site" evidence="12">
    <location>
        <position position="63"/>
    </location>
    <ligand>
        <name>Zn(2+)</name>
        <dbReference type="ChEBI" id="CHEBI:29105"/>
    </ligand>
</feature>
<evidence type="ECO:0000313" key="17">
    <source>
        <dbReference type="Proteomes" id="UP001152798"/>
    </source>
</evidence>
<evidence type="ECO:0000256" key="13">
    <source>
        <dbReference type="SAM" id="MobiDB-lite"/>
    </source>
</evidence>
<keyword evidence="4" id="KW-0677">Repeat</keyword>
<name>A0A9P0H5W3_NEZVI</name>